<reference evidence="3" key="1">
    <citation type="submission" date="2014-03" db="EMBL/GenBank/DDBJ databases">
        <authorList>
            <person name="Aksoy S."/>
            <person name="Warren W."/>
            <person name="Wilson R.K."/>
        </authorList>
    </citation>
    <scope>NUCLEOTIDE SEQUENCE [LARGE SCALE GENOMIC DNA]</scope>
    <source>
        <strain evidence="3">IAEA</strain>
    </source>
</reference>
<feature type="signal peptide" evidence="1">
    <location>
        <begin position="1"/>
        <end position="22"/>
    </location>
</feature>
<dbReference type="VEuPathDB" id="VectorBase:GBRI001962"/>
<accession>A0A1A9W0I7</accession>
<dbReference type="EnsemblMetazoa" id="GBRI001962-RA">
    <property type="protein sequence ID" value="GBRI001962-PA"/>
    <property type="gene ID" value="GBRI001962"/>
</dbReference>
<dbReference type="Proteomes" id="UP000091820">
    <property type="component" value="Unassembled WGS sequence"/>
</dbReference>
<sequence length="177" mass="20285">MKLIAALHVCIMAILLNKKIWTLDLLAVEWSITDGQLVKIDLKIKHVNRTSFAISGSWYMGYEVSEDTMVSMKLRRSSSGNADSYLLLPYELTGKFYDLLHSHYKSTLRNFANCSNFPVIKTEARDYKYRNLFYLDKCTFTTDCMPNYITEGYYKASADITGETNWSVTIVPLTLTA</sequence>
<dbReference type="PANTHER" id="PTHR21112:SF0">
    <property type="entry name" value="CHEMOSENSORY PROTEIN A 29A-RELATED"/>
    <property type="match status" value="1"/>
</dbReference>
<feature type="chain" id="PRO_5008399819" evidence="1">
    <location>
        <begin position="23"/>
        <end position="177"/>
    </location>
</feature>
<dbReference type="PANTHER" id="PTHR21112">
    <property type="entry name" value="CHEMOSENSORY PROTEIN A 29A-RELATED"/>
    <property type="match status" value="1"/>
</dbReference>
<dbReference type="AlphaFoldDB" id="A0A1A9W0I7"/>
<evidence type="ECO:0000313" key="2">
    <source>
        <dbReference type="EnsemblMetazoa" id="GBRI001962-PA"/>
    </source>
</evidence>
<keyword evidence="1" id="KW-0732">Signal</keyword>
<reference evidence="2" key="2">
    <citation type="submission" date="2020-05" db="UniProtKB">
        <authorList>
            <consortium name="EnsemblMetazoa"/>
        </authorList>
    </citation>
    <scope>IDENTIFICATION</scope>
    <source>
        <strain evidence="2">IAEA</strain>
    </source>
</reference>
<organism evidence="2 3">
    <name type="scientific">Glossina brevipalpis</name>
    <dbReference type="NCBI Taxonomy" id="37001"/>
    <lineage>
        <taxon>Eukaryota</taxon>
        <taxon>Metazoa</taxon>
        <taxon>Ecdysozoa</taxon>
        <taxon>Arthropoda</taxon>
        <taxon>Hexapoda</taxon>
        <taxon>Insecta</taxon>
        <taxon>Pterygota</taxon>
        <taxon>Neoptera</taxon>
        <taxon>Endopterygota</taxon>
        <taxon>Diptera</taxon>
        <taxon>Brachycera</taxon>
        <taxon>Muscomorpha</taxon>
        <taxon>Hippoboscoidea</taxon>
        <taxon>Glossinidae</taxon>
        <taxon>Glossina</taxon>
    </lineage>
</organism>
<protein>
    <submittedName>
        <fullName evidence="2">Uncharacterized protein</fullName>
    </submittedName>
</protein>
<evidence type="ECO:0000256" key="1">
    <source>
        <dbReference type="SAM" id="SignalP"/>
    </source>
</evidence>
<evidence type="ECO:0000313" key="3">
    <source>
        <dbReference type="Proteomes" id="UP000091820"/>
    </source>
</evidence>
<keyword evidence="3" id="KW-1185">Reference proteome</keyword>
<proteinExistence type="predicted"/>
<name>A0A1A9W0I7_9MUSC</name>